<dbReference type="AlphaFoldDB" id="A0A975FN67"/>
<dbReference type="InterPro" id="IPR013149">
    <property type="entry name" value="ADH-like_C"/>
</dbReference>
<dbReference type="InterPro" id="IPR020843">
    <property type="entry name" value="ER"/>
</dbReference>
<dbReference type="Pfam" id="PF00107">
    <property type="entry name" value="ADH_zinc_N"/>
    <property type="match status" value="1"/>
</dbReference>
<feature type="compositionally biased region" description="Basic and acidic residues" evidence="2">
    <location>
        <begin position="189"/>
        <end position="210"/>
    </location>
</feature>
<dbReference type="KEGG" id="aarc:G127AT_12455"/>
<dbReference type="InterPro" id="IPR011032">
    <property type="entry name" value="GroES-like_sf"/>
</dbReference>
<dbReference type="Gene3D" id="3.40.50.720">
    <property type="entry name" value="NAD(P)-binding Rossmann-like Domain"/>
    <property type="match status" value="2"/>
</dbReference>
<protein>
    <submittedName>
        <fullName evidence="4">SDR family NAD(P)-dependent oxidoreductase</fullName>
    </submittedName>
</protein>
<dbReference type="SUPFAM" id="SSF51735">
    <property type="entry name" value="NAD(P)-binding Rossmann-fold domains"/>
    <property type="match status" value="2"/>
</dbReference>
<accession>A0A975FN67</accession>
<feature type="region of interest" description="Disordered" evidence="2">
    <location>
        <begin position="165"/>
        <end position="210"/>
    </location>
</feature>
<dbReference type="Gene3D" id="3.90.180.10">
    <property type="entry name" value="Medium-chain alcohol dehydrogenases, catalytic domain"/>
    <property type="match status" value="1"/>
</dbReference>
<dbReference type="GO" id="GO:0016491">
    <property type="term" value="F:oxidoreductase activity"/>
    <property type="evidence" value="ECO:0007669"/>
    <property type="project" value="InterPro"/>
</dbReference>
<dbReference type="InterPro" id="IPR002347">
    <property type="entry name" value="SDR_fam"/>
</dbReference>
<dbReference type="PANTHER" id="PTHR44154:SF1">
    <property type="entry name" value="QUINONE OXIDOREDUCTASE"/>
    <property type="match status" value="1"/>
</dbReference>
<dbReference type="CDD" id="cd05289">
    <property type="entry name" value="MDR_like_2"/>
    <property type="match status" value="1"/>
</dbReference>
<feature type="compositionally biased region" description="Basic and acidic residues" evidence="2">
    <location>
        <begin position="563"/>
        <end position="573"/>
    </location>
</feature>
<dbReference type="InterPro" id="IPR051603">
    <property type="entry name" value="Zinc-ADH_QOR/CCCR"/>
</dbReference>
<evidence type="ECO:0000313" key="4">
    <source>
        <dbReference type="EMBL" id="QTX04096.1"/>
    </source>
</evidence>
<dbReference type="EMBL" id="CP071696">
    <property type="protein sequence ID" value="QTX04096.1"/>
    <property type="molecule type" value="Genomic_DNA"/>
</dbReference>
<dbReference type="InterPro" id="IPR013154">
    <property type="entry name" value="ADH-like_N"/>
</dbReference>
<evidence type="ECO:0000256" key="1">
    <source>
        <dbReference type="ARBA" id="ARBA00022857"/>
    </source>
</evidence>
<proteinExistence type="predicted"/>
<dbReference type="PANTHER" id="PTHR44154">
    <property type="entry name" value="QUINONE OXIDOREDUCTASE"/>
    <property type="match status" value="1"/>
</dbReference>
<dbReference type="Pfam" id="PF08240">
    <property type="entry name" value="ADH_N"/>
    <property type="match status" value="1"/>
</dbReference>
<keyword evidence="5" id="KW-1185">Reference proteome</keyword>
<name>A0A975FN67_9MICO</name>
<gene>
    <name evidence="4" type="ORF">G127AT_12455</name>
</gene>
<sequence>MRALAASGTEVLVPVRNREKRERAAAGIRSSAPEARIALADLDLARLDSVRAFAGGPHEPVGLLVLNAGVVTAGEHGASTTADGFDLAMQTNFLGHAELVLGMLPRLREAGTRVVVQSSLAAAFGRIPGRRLASGADAAARSLRGYRRSKIALARTRAVRRLRRSGGGPVRLGVRRADPRRLNPRPTRGRLDSRARAEENRSGTRGRGSEMARAVRFSEFGGVETLEVVEVPDPQPGEGEAIVEVVATGLNPVEMSIRSGAHPSRWPVEFPAAQGRDLAGIVREVADDVDRFEPGDEVLGWVDRGAQATLVAVPVGQLVPKPKELPWEVAGSVYVAGTTAWAAIDTAAPGPGDTVVVTAAAGGVGCLTAQLALERGARVIGTSAEERLDFLQQFGIEALAYGSDLERRIRDLAPGGVSAFFDFLGGQADIALGLGVPPARVLTITDWDAVEEHGVTKLYAGDRIALERVTARLAAHRLQLPIADVFPLDRVQDAYRALEKRSAAGKIVLGMDLVDYPGQRVQGVDIKEQDATLGTLTPHERLRSEEAVPAAIGDGSVRRRHREERERDEESER</sequence>
<feature type="domain" description="Enoyl reductase (ER)" evidence="3">
    <location>
        <begin position="221"/>
        <end position="509"/>
    </location>
</feature>
<organism evidence="4 5">
    <name type="scientific">Agromyces archimandritae</name>
    <dbReference type="NCBI Taxonomy" id="2781962"/>
    <lineage>
        <taxon>Bacteria</taxon>
        <taxon>Bacillati</taxon>
        <taxon>Actinomycetota</taxon>
        <taxon>Actinomycetes</taxon>
        <taxon>Micrococcales</taxon>
        <taxon>Microbacteriaceae</taxon>
        <taxon>Agromyces</taxon>
    </lineage>
</organism>
<evidence type="ECO:0000259" key="3">
    <source>
        <dbReference type="SMART" id="SM00829"/>
    </source>
</evidence>
<evidence type="ECO:0000256" key="2">
    <source>
        <dbReference type="SAM" id="MobiDB-lite"/>
    </source>
</evidence>
<dbReference type="SUPFAM" id="SSF50129">
    <property type="entry name" value="GroES-like"/>
    <property type="match status" value="1"/>
</dbReference>
<dbReference type="Pfam" id="PF13602">
    <property type="entry name" value="ADH_zinc_N_2"/>
    <property type="match status" value="1"/>
</dbReference>
<dbReference type="Proteomes" id="UP000671914">
    <property type="component" value="Chromosome"/>
</dbReference>
<evidence type="ECO:0000313" key="5">
    <source>
        <dbReference type="Proteomes" id="UP000671914"/>
    </source>
</evidence>
<feature type="region of interest" description="Disordered" evidence="2">
    <location>
        <begin position="536"/>
        <end position="573"/>
    </location>
</feature>
<dbReference type="InterPro" id="IPR036291">
    <property type="entry name" value="NAD(P)-bd_dom_sf"/>
</dbReference>
<reference evidence="4" key="1">
    <citation type="submission" date="2021-03" db="EMBL/GenBank/DDBJ databases">
        <title>Agromyces archimandritus sp. nov., isolated from the cockroach Archimandrita tessellata.</title>
        <authorList>
            <person name="Guzman J."/>
            <person name="Ortuzar M."/>
            <person name="Poehlein A."/>
            <person name="Daniel R."/>
            <person name="Trujillo M."/>
            <person name="Vilcinskas A."/>
        </authorList>
    </citation>
    <scope>NUCLEOTIDE SEQUENCE</scope>
    <source>
        <strain evidence="4">G127AT</strain>
    </source>
</reference>
<dbReference type="Pfam" id="PF00106">
    <property type="entry name" value="adh_short"/>
    <property type="match status" value="1"/>
</dbReference>
<keyword evidence="1" id="KW-0521">NADP</keyword>
<dbReference type="SMART" id="SM00829">
    <property type="entry name" value="PKS_ER"/>
    <property type="match status" value="1"/>
</dbReference>